<dbReference type="Proteomes" id="UP000244989">
    <property type="component" value="Unassembled WGS sequence"/>
</dbReference>
<keyword evidence="1 8" id="KW-0444">Lipid biosynthesis</keyword>
<dbReference type="InterPro" id="IPR008278">
    <property type="entry name" value="4-PPantetheinyl_Trfase_dom"/>
</dbReference>
<keyword evidence="4 8" id="KW-0276">Fatty acid metabolism</keyword>
<keyword evidence="8" id="KW-0963">Cytoplasm</keyword>
<evidence type="ECO:0000259" key="9">
    <source>
        <dbReference type="Pfam" id="PF01648"/>
    </source>
</evidence>
<evidence type="ECO:0000256" key="3">
    <source>
        <dbReference type="ARBA" id="ARBA00022723"/>
    </source>
</evidence>
<dbReference type="Gene3D" id="3.90.470.20">
    <property type="entry name" value="4'-phosphopantetheinyl transferase domain"/>
    <property type="match status" value="1"/>
</dbReference>
<comment type="subcellular location">
    <subcellularLocation>
        <location evidence="8">Cytoplasm</location>
    </subcellularLocation>
</comment>
<evidence type="ECO:0000313" key="10">
    <source>
        <dbReference type="EMBL" id="PWC02399.1"/>
    </source>
</evidence>
<feature type="domain" description="4'-phosphopantetheinyl transferase" evidence="9">
    <location>
        <begin position="10"/>
        <end position="130"/>
    </location>
</feature>
<dbReference type="HAMAP" id="MF_00101">
    <property type="entry name" value="AcpS"/>
    <property type="match status" value="1"/>
</dbReference>
<comment type="cofactor">
    <cofactor evidence="8">
        <name>Mg(2+)</name>
        <dbReference type="ChEBI" id="CHEBI:18420"/>
    </cofactor>
</comment>
<dbReference type="GO" id="GO:0006633">
    <property type="term" value="P:fatty acid biosynthetic process"/>
    <property type="evidence" value="ECO:0007669"/>
    <property type="project" value="UniProtKB-UniRule"/>
</dbReference>
<evidence type="ECO:0000313" key="11">
    <source>
        <dbReference type="Proteomes" id="UP000244989"/>
    </source>
</evidence>
<evidence type="ECO:0000256" key="4">
    <source>
        <dbReference type="ARBA" id="ARBA00022832"/>
    </source>
</evidence>
<sequence length="136" mass="15149">MEDQRPMPFVGTDLVQISAFAEQLERPGSTFENVFSARELRTARTKPSRAEHLAGRWAVKEAFIKAWSQSMYGSPPPIARDAVDFAEIETVPDRWNRIAVVVRGEVARAVGTHRVQASISHDGDYALAVVNFWPGP</sequence>
<dbReference type="SUPFAM" id="SSF56214">
    <property type="entry name" value="4'-phosphopantetheinyl transferase"/>
    <property type="match status" value="1"/>
</dbReference>
<evidence type="ECO:0000256" key="8">
    <source>
        <dbReference type="HAMAP-Rule" id="MF_00101"/>
    </source>
</evidence>
<dbReference type="GO" id="GO:0008897">
    <property type="term" value="F:holo-[acyl-carrier-protein] synthase activity"/>
    <property type="evidence" value="ECO:0007669"/>
    <property type="project" value="UniProtKB-UniRule"/>
</dbReference>
<proteinExistence type="inferred from homology"/>
<evidence type="ECO:0000256" key="2">
    <source>
        <dbReference type="ARBA" id="ARBA00022679"/>
    </source>
</evidence>
<reference evidence="11" key="1">
    <citation type="submission" date="2018-04" db="EMBL/GenBank/DDBJ databases">
        <authorList>
            <person name="Liu S."/>
            <person name="Wang Z."/>
            <person name="Li J."/>
        </authorList>
    </citation>
    <scope>NUCLEOTIDE SEQUENCE [LARGE SCALE GENOMIC DNA]</scope>
    <source>
        <strain evidence="11">2189</strain>
    </source>
</reference>
<dbReference type="NCBIfam" id="NF000831">
    <property type="entry name" value="PRK00070.3-1"/>
    <property type="match status" value="1"/>
</dbReference>
<dbReference type="GO" id="GO:0005737">
    <property type="term" value="C:cytoplasm"/>
    <property type="evidence" value="ECO:0007669"/>
    <property type="project" value="UniProtKB-SubCell"/>
</dbReference>
<keyword evidence="7 8" id="KW-0275">Fatty acid biosynthesis</keyword>
<dbReference type="InterPro" id="IPR002582">
    <property type="entry name" value="ACPS"/>
</dbReference>
<dbReference type="InterPro" id="IPR037143">
    <property type="entry name" value="4-PPantetheinyl_Trfase_dom_sf"/>
</dbReference>
<dbReference type="Pfam" id="PF01648">
    <property type="entry name" value="ACPS"/>
    <property type="match status" value="1"/>
</dbReference>
<accession>A0A2U1T8T5</accession>
<comment type="caution">
    <text evidence="10">The sequence shown here is derived from an EMBL/GenBank/DDBJ whole genome shotgun (WGS) entry which is preliminary data.</text>
</comment>
<dbReference type="AlphaFoldDB" id="A0A2U1T8T5"/>
<dbReference type="EMBL" id="QEEZ01000003">
    <property type="protein sequence ID" value="PWC02399.1"/>
    <property type="molecule type" value="Genomic_DNA"/>
</dbReference>
<keyword evidence="6 8" id="KW-0443">Lipid metabolism</keyword>
<dbReference type="InterPro" id="IPR004568">
    <property type="entry name" value="Ppantetheine-prot_Trfase_dom"/>
</dbReference>
<name>A0A2U1T8T5_9CORY</name>
<protein>
    <recommendedName>
        <fullName evidence="8">Holo-[acyl-carrier-protein] synthase</fullName>
        <shortName evidence="8">Holo-ACP synthase</shortName>
        <ecNumber evidence="8">2.7.8.7</ecNumber>
    </recommendedName>
    <alternativeName>
        <fullName evidence="8">4'-phosphopantetheinyl transferase AcpS</fullName>
    </alternativeName>
</protein>
<evidence type="ECO:0000256" key="6">
    <source>
        <dbReference type="ARBA" id="ARBA00023098"/>
    </source>
</evidence>
<comment type="function">
    <text evidence="8">Transfers the 4'-phosphopantetheine moiety from coenzyme A to a Ser of acyl-carrier-protein.</text>
</comment>
<dbReference type="EC" id="2.7.8.7" evidence="8"/>
<keyword evidence="2 8" id="KW-0808">Transferase</keyword>
<feature type="binding site" evidence="8">
    <location>
        <position position="13"/>
    </location>
    <ligand>
        <name>Mg(2+)</name>
        <dbReference type="ChEBI" id="CHEBI:18420"/>
    </ligand>
</feature>
<feature type="binding site" evidence="8">
    <location>
        <position position="61"/>
    </location>
    <ligand>
        <name>Mg(2+)</name>
        <dbReference type="ChEBI" id="CHEBI:18420"/>
    </ligand>
</feature>
<evidence type="ECO:0000256" key="5">
    <source>
        <dbReference type="ARBA" id="ARBA00022842"/>
    </source>
</evidence>
<evidence type="ECO:0000256" key="1">
    <source>
        <dbReference type="ARBA" id="ARBA00022516"/>
    </source>
</evidence>
<dbReference type="GO" id="GO:0000287">
    <property type="term" value="F:magnesium ion binding"/>
    <property type="evidence" value="ECO:0007669"/>
    <property type="project" value="UniProtKB-UniRule"/>
</dbReference>
<dbReference type="OrthoDB" id="517356at2"/>
<organism evidence="10 11">
    <name type="scientific">Corynebacterium yudongzhengii</name>
    <dbReference type="NCBI Taxonomy" id="2080740"/>
    <lineage>
        <taxon>Bacteria</taxon>
        <taxon>Bacillati</taxon>
        <taxon>Actinomycetota</taxon>
        <taxon>Actinomycetes</taxon>
        <taxon>Mycobacteriales</taxon>
        <taxon>Corynebacteriaceae</taxon>
        <taxon>Corynebacterium</taxon>
    </lineage>
</organism>
<keyword evidence="5 8" id="KW-0460">Magnesium</keyword>
<evidence type="ECO:0000256" key="7">
    <source>
        <dbReference type="ARBA" id="ARBA00023160"/>
    </source>
</evidence>
<dbReference type="RefSeq" id="WP_108432155.1">
    <property type="nucleotide sequence ID" value="NZ_CP026947.1"/>
</dbReference>
<dbReference type="KEGG" id="cyz:C3B44_09440"/>
<dbReference type="NCBIfam" id="TIGR00556">
    <property type="entry name" value="pantethn_trn"/>
    <property type="match status" value="1"/>
</dbReference>
<gene>
    <name evidence="8" type="primary">acpS</name>
    <name evidence="10" type="ORF">DF222_01830</name>
</gene>
<keyword evidence="3 8" id="KW-0479">Metal-binding</keyword>
<keyword evidence="11" id="KW-1185">Reference proteome</keyword>
<comment type="similarity">
    <text evidence="8">Belongs to the P-Pant transferase superfamily. AcpS family.</text>
</comment>
<comment type="catalytic activity">
    <reaction evidence="8">
        <text>apo-[ACP] + CoA = holo-[ACP] + adenosine 3',5'-bisphosphate + H(+)</text>
        <dbReference type="Rhea" id="RHEA:12068"/>
        <dbReference type="Rhea" id="RHEA-COMP:9685"/>
        <dbReference type="Rhea" id="RHEA-COMP:9690"/>
        <dbReference type="ChEBI" id="CHEBI:15378"/>
        <dbReference type="ChEBI" id="CHEBI:29999"/>
        <dbReference type="ChEBI" id="CHEBI:57287"/>
        <dbReference type="ChEBI" id="CHEBI:58343"/>
        <dbReference type="ChEBI" id="CHEBI:64479"/>
        <dbReference type="EC" id="2.7.8.7"/>
    </reaction>
</comment>